<dbReference type="NCBIfam" id="TIGR02910">
    <property type="entry name" value="sulfite_red_A"/>
    <property type="match status" value="1"/>
</dbReference>
<dbReference type="GeneID" id="98916905"/>
<evidence type="ECO:0000313" key="5">
    <source>
        <dbReference type="EMBL" id="TCV90913.1"/>
    </source>
</evidence>
<dbReference type="InterPro" id="IPR017896">
    <property type="entry name" value="4Fe4S_Fe-S-bd"/>
</dbReference>
<dbReference type="AlphaFoldDB" id="A0A4R3YJL9"/>
<keyword evidence="2" id="KW-0408">Iron</keyword>
<comment type="caution">
    <text evidence="5">The sequence shown here is derived from an EMBL/GenBank/DDBJ whole genome shotgun (WGS) entry which is preliminary data.</text>
</comment>
<dbReference type="PANTHER" id="PTHR40447">
    <property type="entry name" value="ANAEROBIC SULFITE REDUCTASE SUBUNIT A"/>
    <property type="match status" value="1"/>
</dbReference>
<dbReference type="SUPFAM" id="SSF46548">
    <property type="entry name" value="alpha-helical ferredoxin"/>
    <property type="match status" value="1"/>
</dbReference>
<evidence type="ECO:0000259" key="4">
    <source>
        <dbReference type="PROSITE" id="PS51379"/>
    </source>
</evidence>
<dbReference type="InterPro" id="IPR014259">
    <property type="entry name" value="Sulphite_reductase_A"/>
</dbReference>
<feature type="domain" description="4Fe-4S ferredoxin-type" evidence="4">
    <location>
        <begin position="215"/>
        <end position="247"/>
    </location>
</feature>
<evidence type="ECO:0000256" key="3">
    <source>
        <dbReference type="ARBA" id="ARBA00023014"/>
    </source>
</evidence>
<gene>
    <name evidence="5" type="ORF">EDD60_1413</name>
</gene>
<accession>A0A4R3YJL9</accession>
<dbReference type="InterPro" id="IPR017900">
    <property type="entry name" value="4Fe4S_Fe_S_CS"/>
</dbReference>
<dbReference type="Pfam" id="PF17179">
    <property type="entry name" value="Fer4_22"/>
    <property type="match status" value="1"/>
</dbReference>
<organism evidence="5 6">
    <name type="scientific">Longibaculum muris</name>
    <dbReference type="NCBI Taxonomy" id="1796628"/>
    <lineage>
        <taxon>Bacteria</taxon>
        <taxon>Bacillati</taxon>
        <taxon>Bacillota</taxon>
        <taxon>Erysipelotrichia</taxon>
        <taxon>Erysipelotrichales</taxon>
        <taxon>Coprobacillaceae</taxon>
        <taxon>Longibaculum</taxon>
    </lineage>
</organism>
<dbReference type="PANTHER" id="PTHR40447:SF1">
    <property type="entry name" value="ANAEROBIC SULFITE REDUCTASE SUBUNIT A"/>
    <property type="match status" value="1"/>
</dbReference>
<protein>
    <submittedName>
        <fullName evidence="5">Anaerobic sulfite reductase subunit A</fullName>
    </submittedName>
</protein>
<reference evidence="5 6" key="1">
    <citation type="submission" date="2019-03" db="EMBL/GenBank/DDBJ databases">
        <title>Genomic Encyclopedia of Type Strains, Phase IV (KMG-IV): sequencing the most valuable type-strain genomes for metagenomic binning, comparative biology and taxonomic classification.</title>
        <authorList>
            <person name="Goeker M."/>
        </authorList>
    </citation>
    <scope>NUCLEOTIDE SEQUENCE [LARGE SCALE GENOMIC DNA]</scope>
    <source>
        <strain evidence="5 6">DSM 29487</strain>
    </source>
</reference>
<dbReference type="PROSITE" id="PS00198">
    <property type="entry name" value="4FE4S_FER_1"/>
    <property type="match status" value="1"/>
</dbReference>
<feature type="domain" description="4Fe-4S ferredoxin-type" evidence="4">
    <location>
        <begin position="298"/>
        <end position="327"/>
    </location>
</feature>
<evidence type="ECO:0000256" key="2">
    <source>
        <dbReference type="ARBA" id="ARBA00023004"/>
    </source>
</evidence>
<evidence type="ECO:0000313" key="6">
    <source>
        <dbReference type="Proteomes" id="UP000295515"/>
    </source>
</evidence>
<dbReference type="GO" id="GO:0046872">
    <property type="term" value="F:metal ion binding"/>
    <property type="evidence" value="ECO:0007669"/>
    <property type="project" value="UniProtKB-KW"/>
</dbReference>
<keyword evidence="1" id="KW-0479">Metal-binding</keyword>
<dbReference type="RefSeq" id="WP_066443775.1">
    <property type="nucleotide sequence ID" value="NZ_CAUWFI010000011.1"/>
</dbReference>
<sequence length="343" mass="40174">MGYKVDFKQMNHIFEQLSDEYDIYAPKRFKKQGRYSDTDIVRYDRVENIEDVVFDQKSDYPAKEVLSPITQPLFYFTEDEYRESKVNDKKILIFMRPCDVHAMERQNRVYLQNGGFEDFYYKRLQEKVKIVLMECCTGWDTCFCVSMGTNKTDEYSIGVRCLDNELLVEVKDDEFNSYFEDAANDDFKVEFIEKNQIEVKIPEIKDKEVLAKLKEHPMWQSFNSRCISCGACTIACSTCTCFTTTDIMYNENMNIGERKRTSASCQIDGFSDMAGGHSFRPTAGDRMRYKILHKFHDYKARFKDYHMCVGCGRCTSRCPEYISVTKTVEKMAAAIEEIEREGK</sequence>
<keyword evidence="6" id="KW-1185">Reference proteome</keyword>
<proteinExistence type="predicted"/>
<dbReference type="EMBL" id="SMCQ01000041">
    <property type="protein sequence ID" value="TCV90913.1"/>
    <property type="molecule type" value="Genomic_DNA"/>
</dbReference>
<dbReference type="Proteomes" id="UP000295515">
    <property type="component" value="Unassembled WGS sequence"/>
</dbReference>
<name>A0A4R3YJL9_9FIRM</name>
<keyword evidence="3" id="KW-0411">Iron-sulfur</keyword>
<dbReference type="GO" id="GO:0051536">
    <property type="term" value="F:iron-sulfur cluster binding"/>
    <property type="evidence" value="ECO:0007669"/>
    <property type="project" value="UniProtKB-KW"/>
</dbReference>
<evidence type="ECO:0000256" key="1">
    <source>
        <dbReference type="ARBA" id="ARBA00022723"/>
    </source>
</evidence>
<dbReference type="PROSITE" id="PS51379">
    <property type="entry name" value="4FE4S_FER_2"/>
    <property type="match status" value="2"/>
</dbReference>